<comment type="similarity">
    <text evidence="2">Belongs to the amino acid-polyamine-organocation (APC) superfamily. Spore germination protein (SGP) (TC 2.A.3.9) family.</text>
</comment>
<dbReference type="PANTHER" id="PTHR34975:SF2">
    <property type="entry name" value="SPORE GERMINATION PROTEIN A2"/>
    <property type="match status" value="1"/>
</dbReference>
<dbReference type="RefSeq" id="WP_087434696.1">
    <property type="nucleotide sequence ID" value="NZ_JAMDLV010000015.1"/>
</dbReference>
<proteinExistence type="inferred from homology"/>
<feature type="transmembrane region" description="Helical" evidence="8">
    <location>
        <begin position="218"/>
        <end position="241"/>
    </location>
</feature>
<evidence type="ECO:0000313" key="9">
    <source>
        <dbReference type="EMBL" id="MCY9519447.1"/>
    </source>
</evidence>
<dbReference type="InterPro" id="IPR004761">
    <property type="entry name" value="Spore_GerAB"/>
</dbReference>
<reference evidence="9 10" key="1">
    <citation type="submission" date="2022-05" db="EMBL/GenBank/DDBJ databases">
        <title>Genome Sequencing of Bee-Associated Microbes.</title>
        <authorList>
            <person name="Dunlap C."/>
        </authorList>
    </citation>
    <scope>NUCLEOTIDE SEQUENCE [LARGE SCALE GENOMIC DNA]</scope>
    <source>
        <strain evidence="9 10">NRRL NRS-1438</strain>
    </source>
</reference>
<comment type="subcellular location">
    <subcellularLocation>
        <location evidence="1">Membrane</location>
        <topology evidence="1">Multi-pass membrane protein</topology>
    </subcellularLocation>
</comment>
<evidence type="ECO:0000256" key="3">
    <source>
        <dbReference type="ARBA" id="ARBA00022448"/>
    </source>
</evidence>
<dbReference type="Pfam" id="PF03845">
    <property type="entry name" value="Spore_permease"/>
    <property type="match status" value="1"/>
</dbReference>
<keyword evidence="3" id="KW-0813">Transport</keyword>
<evidence type="ECO:0000256" key="4">
    <source>
        <dbReference type="ARBA" id="ARBA00022544"/>
    </source>
</evidence>
<keyword evidence="4" id="KW-0309">Germination</keyword>
<evidence type="ECO:0000313" key="10">
    <source>
        <dbReference type="Proteomes" id="UP001207626"/>
    </source>
</evidence>
<evidence type="ECO:0000256" key="8">
    <source>
        <dbReference type="SAM" id="Phobius"/>
    </source>
</evidence>
<comment type="caution">
    <text evidence="9">The sequence shown here is derived from an EMBL/GenBank/DDBJ whole genome shotgun (WGS) entry which is preliminary data.</text>
</comment>
<keyword evidence="10" id="KW-1185">Reference proteome</keyword>
<dbReference type="NCBIfam" id="TIGR00912">
    <property type="entry name" value="2A0309"/>
    <property type="match status" value="1"/>
</dbReference>
<feature type="transmembrane region" description="Helical" evidence="8">
    <location>
        <begin position="40"/>
        <end position="61"/>
    </location>
</feature>
<feature type="transmembrane region" description="Helical" evidence="8">
    <location>
        <begin position="337"/>
        <end position="358"/>
    </location>
</feature>
<gene>
    <name evidence="9" type="ORF">M5X09_07085</name>
</gene>
<dbReference type="Gene3D" id="1.20.1740.10">
    <property type="entry name" value="Amino acid/polyamine transporter I"/>
    <property type="match status" value="1"/>
</dbReference>
<protein>
    <submittedName>
        <fullName evidence="9">Spore germination protein</fullName>
    </submittedName>
</protein>
<dbReference type="PANTHER" id="PTHR34975">
    <property type="entry name" value="SPORE GERMINATION PROTEIN A2"/>
    <property type="match status" value="1"/>
</dbReference>
<sequence length="381" mass="41970">MLDKGKISTRELTIIVALYMVGSSILIIPSYLAAYAGQDAWISALLSIATGLAVLPLYIALGNKYPGKTLAQYMEDILGTWLGKAVSLFFLAAFPFTMAAFSLRNIGDFMTTQIMPDTPIQAIHIIFLIIVIIGVRLGLEPIMRAAEIIFPWFILLFGCFIIFISPQIKWENILPVLEGGIRPVIGAGIPFTAFPFMETAVFLMLFPHANRPDKVGRALFWGILIGGAVLLIITMMSVLVMGPDTTARLIYPSYMLARKISIGNFLERIEGLMAIIWFFTIFFKLTLLFYISVIGFAQSLNLKEYRFLTMPLGIILIVYSILISPNTSFWFEVYPTWALHAITLGLLLPALLLAVAAIRGKGAAKAAEAATASEGQNQPDT</sequence>
<keyword evidence="5 8" id="KW-0812">Transmembrane</keyword>
<evidence type="ECO:0000256" key="7">
    <source>
        <dbReference type="ARBA" id="ARBA00023136"/>
    </source>
</evidence>
<feature type="transmembrane region" description="Helical" evidence="8">
    <location>
        <begin position="308"/>
        <end position="331"/>
    </location>
</feature>
<feature type="transmembrane region" description="Helical" evidence="8">
    <location>
        <begin position="184"/>
        <end position="206"/>
    </location>
</feature>
<feature type="transmembrane region" description="Helical" evidence="8">
    <location>
        <begin position="81"/>
        <end position="101"/>
    </location>
</feature>
<evidence type="ECO:0000256" key="1">
    <source>
        <dbReference type="ARBA" id="ARBA00004141"/>
    </source>
</evidence>
<feature type="transmembrane region" description="Helical" evidence="8">
    <location>
        <begin position="121"/>
        <end position="139"/>
    </location>
</feature>
<evidence type="ECO:0000256" key="6">
    <source>
        <dbReference type="ARBA" id="ARBA00022989"/>
    </source>
</evidence>
<organism evidence="9 10">
    <name type="scientific">Paenibacillus apiarius</name>
    <dbReference type="NCBI Taxonomy" id="46240"/>
    <lineage>
        <taxon>Bacteria</taxon>
        <taxon>Bacillati</taxon>
        <taxon>Bacillota</taxon>
        <taxon>Bacilli</taxon>
        <taxon>Bacillales</taxon>
        <taxon>Paenibacillaceae</taxon>
        <taxon>Paenibacillus</taxon>
    </lineage>
</organism>
<keyword evidence="6 8" id="KW-1133">Transmembrane helix</keyword>
<evidence type="ECO:0000256" key="5">
    <source>
        <dbReference type="ARBA" id="ARBA00022692"/>
    </source>
</evidence>
<name>A0ABT4DQ13_9BACL</name>
<dbReference type="Proteomes" id="UP001207626">
    <property type="component" value="Unassembled WGS sequence"/>
</dbReference>
<evidence type="ECO:0000256" key="2">
    <source>
        <dbReference type="ARBA" id="ARBA00007998"/>
    </source>
</evidence>
<dbReference type="EMBL" id="JAMDLW010000008">
    <property type="protein sequence ID" value="MCY9519447.1"/>
    <property type="molecule type" value="Genomic_DNA"/>
</dbReference>
<feature type="transmembrane region" description="Helical" evidence="8">
    <location>
        <begin position="12"/>
        <end position="34"/>
    </location>
</feature>
<feature type="transmembrane region" description="Helical" evidence="8">
    <location>
        <begin position="274"/>
        <end position="296"/>
    </location>
</feature>
<feature type="transmembrane region" description="Helical" evidence="8">
    <location>
        <begin position="146"/>
        <end position="164"/>
    </location>
</feature>
<keyword evidence="7 8" id="KW-0472">Membrane</keyword>
<accession>A0ABT4DQ13</accession>